<feature type="region of interest" description="Disordered" evidence="1">
    <location>
        <begin position="1"/>
        <end position="117"/>
    </location>
</feature>
<feature type="compositionally biased region" description="Low complexity" evidence="1">
    <location>
        <begin position="71"/>
        <end position="80"/>
    </location>
</feature>
<reference evidence="2" key="1">
    <citation type="journal article" date="2017" name="Gigascience">
        <title>The genome draft of coconut (Cocos nucifera).</title>
        <authorList>
            <person name="Xiao Y."/>
            <person name="Xu P."/>
            <person name="Fan H."/>
            <person name="Baudouin L."/>
            <person name="Xia W."/>
            <person name="Bocs S."/>
            <person name="Xu J."/>
            <person name="Li Q."/>
            <person name="Guo A."/>
            <person name="Zhou L."/>
            <person name="Li J."/>
            <person name="Wu Y."/>
            <person name="Ma Z."/>
            <person name="Armero A."/>
            <person name="Issali A.E."/>
            <person name="Liu N."/>
            <person name="Peng M."/>
            <person name="Yang Y."/>
        </authorList>
    </citation>
    <scope>NUCLEOTIDE SEQUENCE</scope>
    <source>
        <tissue evidence="2">Spear leaf of Hainan Tall coconut</tissue>
    </source>
</reference>
<dbReference type="Proteomes" id="UP000797356">
    <property type="component" value="Chromosome 11"/>
</dbReference>
<gene>
    <name evidence="2" type="ORF">COCNU_11G003710</name>
</gene>
<evidence type="ECO:0000313" key="3">
    <source>
        <dbReference type="Proteomes" id="UP000797356"/>
    </source>
</evidence>
<feature type="compositionally biased region" description="Basic and acidic residues" evidence="1">
    <location>
        <begin position="46"/>
        <end position="60"/>
    </location>
</feature>
<dbReference type="EMBL" id="CM017882">
    <property type="protein sequence ID" value="KAG1363544.1"/>
    <property type="molecule type" value="Genomic_DNA"/>
</dbReference>
<protein>
    <submittedName>
        <fullName evidence="2">Uncharacterized protein</fullName>
    </submittedName>
</protein>
<evidence type="ECO:0000256" key="1">
    <source>
        <dbReference type="SAM" id="MobiDB-lite"/>
    </source>
</evidence>
<accession>A0A8K0N914</accession>
<sequence length="117" mass="12344">MRSFVCVSSSPAMGGWRRPIRSGSLAAPGDGRRKKETHPILTGSGKEGDDSLDKREEREGGTAGIGGGRLGAAEQGLGEEVWLPTSRRVRARKRESTRERAECRSGAGGVVEPGVVA</sequence>
<feature type="compositionally biased region" description="Polar residues" evidence="1">
    <location>
        <begin position="1"/>
        <end position="11"/>
    </location>
</feature>
<feature type="compositionally biased region" description="Gly residues" evidence="1">
    <location>
        <begin position="61"/>
        <end position="70"/>
    </location>
</feature>
<comment type="caution">
    <text evidence="2">The sequence shown here is derived from an EMBL/GenBank/DDBJ whole genome shotgun (WGS) entry which is preliminary data.</text>
</comment>
<dbReference type="AlphaFoldDB" id="A0A8K0N914"/>
<evidence type="ECO:0000313" key="2">
    <source>
        <dbReference type="EMBL" id="KAG1363544.1"/>
    </source>
</evidence>
<keyword evidence="3" id="KW-1185">Reference proteome</keyword>
<proteinExistence type="predicted"/>
<feature type="compositionally biased region" description="Basic and acidic residues" evidence="1">
    <location>
        <begin position="94"/>
        <end position="103"/>
    </location>
</feature>
<name>A0A8K0N914_COCNU</name>
<organism evidence="2 3">
    <name type="scientific">Cocos nucifera</name>
    <name type="common">Coconut palm</name>
    <dbReference type="NCBI Taxonomy" id="13894"/>
    <lineage>
        <taxon>Eukaryota</taxon>
        <taxon>Viridiplantae</taxon>
        <taxon>Streptophyta</taxon>
        <taxon>Embryophyta</taxon>
        <taxon>Tracheophyta</taxon>
        <taxon>Spermatophyta</taxon>
        <taxon>Magnoliopsida</taxon>
        <taxon>Liliopsida</taxon>
        <taxon>Arecaceae</taxon>
        <taxon>Arecoideae</taxon>
        <taxon>Cocoseae</taxon>
        <taxon>Attaleinae</taxon>
        <taxon>Cocos</taxon>
    </lineage>
</organism>
<reference evidence="2" key="2">
    <citation type="submission" date="2019-07" db="EMBL/GenBank/DDBJ databases">
        <authorList>
            <person name="Yang Y."/>
            <person name="Bocs S."/>
            <person name="Baudouin L."/>
        </authorList>
    </citation>
    <scope>NUCLEOTIDE SEQUENCE</scope>
    <source>
        <tissue evidence="2">Spear leaf of Hainan Tall coconut</tissue>
    </source>
</reference>